<accession>A0A653ECM3</accession>
<gene>
    <name evidence="1" type="ORF">BIN_B_00605</name>
</gene>
<evidence type="ECO:0000313" key="1">
    <source>
        <dbReference type="EMBL" id="VTO95127.1"/>
    </source>
</evidence>
<organism evidence="1">
    <name type="scientific">Mycobacterium riyadhense</name>
    <dbReference type="NCBI Taxonomy" id="486698"/>
    <lineage>
        <taxon>Bacteria</taxon>
        <taxon>Bacillati</taxon>
        <taxon>Actinomycetota</taxon>
        <taxon>Actinomycetes</taxon>
        <taxon>Mycobacteriales</taxon>
        <taxon>Mycobacteriaceae</taxon>
        <taxon>Mycobacterium</taxon>
    </lineage>
</organism>
<reference evidence="1" key="1">
    <citation type="submission" date="2019-05" db="EMBL/GenBank/DDBJ databases">
        <authorList>
            <person name="Naeem R."/>
            <person name="Antony C."/>
            <person name="Guan Q."/>
        </authorList>
    </citation>
    <scope>NUCLEOTIDE SEQUENCE</scope>
    <source>
        <strain evidence="1">2</strain>
    </source>
</reference>
<dbReference type="Pfam" id="PF05331">
    <property type="entry name" value="DUF742"/>
    <property type="match status" value="1"/>
</dbReference>
<sequence length="130" mass="14003">MSNGWAALSSLPGASDQPANLVRPYTLTAGRTDTHVDLPLEAPVQALQSGPANQWPPNDVRDSIIQRCVNSPSVAEIAAQLDLPVGVARVLVGDLVSSGYLRVHRTLTDRSSRDERRELIGRTLRGLQAL</sequence>
<protein>
    <submittedName>
        <fullName evidence="1">Uncharacterized protein</fullName>
    </submittedName>
</protein>
<dbReference type="InterPro" id="IPR007995">
    <property type="entry name" value="DUF742"/>
</dbReference>
<dbReference type="AlphaFoldDB" id="A0A653ECM3"/>
<dbReference type="PANTHER" id="PTHR36221:SF1">
    <property type="entry name" value="DUF742 DOMAIN-CONTAINING PROTEIN"/>
    <property type="match status" value="1"/>
</dbReference>
<proteinExistence type="predicted"/>
<dbReference type="EMBL" id="LR589064">
    <property type="protein sequence ID" value="VTO95127.1"/>
    <property type="molecule type" value="Genomic_DNA"/>
</dbReference>
<dbReference type="OrthoDB" id="3296462at2"/>
<dbReference type="PANTHER" id="PTHR36221">
    <property type="entry name" value="DUF742 DOMAIN-CONTAINING PROTEIN"/>
    <property type="match status" value="1"/>
</dbReference>
<name>A0A653ECM3_9MYCO</name>